<dbReference type="AlphaFoldDB" id="A0A0C3BGS5"/>
<keyword evidence="2" id="KW-1185">Reference proteome</keyword>
<protein>
    <submittedName>
        <fullName evidence="1">Uncharacterized protein</fullName>
    </submittedName>
</protein>
<gene>
    <name evidence="1" type="ORF">PILCRDRAFT_817527</name>
</gene>
<evidence type="ECO:0000313" key="2">
    <source>
        <dbReference type="Proteomes" id="UP000054166"/>
    </source>
</evidence>
<organism evidence="1 2">
    <name type="scientific">Piloderma croceum (strain F 1598)</name>
    <dbReference type="NCBI Taxonomy" id="765440"/>
    <lineage>
        <taxon>Eukaryota</taxon>
        <taxon>Fungi</taxon>
        <taxon>Dikarya</taxon>
        <taxon>Basidiomycota</taxon>
        <taxon>Agaricomycotina</taxon>
        <taxon>Agaricomycetes</taxon>
        <taxon>Agaricomycetidae</taxon>
        <taxon>Atheliales</taxon>
        <taxon>Atheliaceae</taxon>
        <taxon>Piloderma</taxon>
    </lineage>
</organism>
<dbReference type="OrthoDB" id="6880011at2759"/>
<reference evidence="2" key="2">
    <citation type="submission" date="2015-01" db="EMBL/GenBank/DDBJ databases">
        <title>Evolutionary Origins and Diversification of the Mycorrhizal Mutualists.</title>
        <authorList>
            <consortium name="DOE Joint Genome Institute"/>
            <consortium name="Mycorrhizal Genomics Consortium"/>
            <person name="Kohler A."/>
            <person name="Kuo A."/>
            <person name="Nagy L.G."/>
            <person name="Floudas D."/>
            <person name="Copeland A."/>
            <person name="Barry K.W."/>
            <person name="Cichocki N."/>
            <person name="Veneault-Fourrey C."/>
            <person name="LaButti K."/>
            <person name="Lindquist E.A."/>
            <person name="Lipzen A."/>
            <person name="Lundell T."/>
            <person name="Morin E."/>
            <person name="Murat C."/>
            <person name="Riley R."/>
            <person name="Ohm R."/>
            <person name="Sun H."/>
            <person name="Tunlid A."/>
            <person name="Henrissat B."/>
            <person name="Grigoriev I.V."/>
            <person name="Hibbett D.S."/>
            <person name="Martin F."/>
        </authorList>
    </citation>
    <scope>NUCLEOTIDE SEQUENCE [LARGE SCALE GENOMIC DNA]</scope>
    <source>
        <strain evidence="2">F 1598</strain>
    </source>
</reference>
<name>A0A0C3BGS5_PILCF</name>
<accession>A0A0C3BGS5</accession>
<evidence type="ECO:0000313" key="1">
    <source>
        <dbReference type="EMBL" id="KIM85498.1"/>
    </source>
</evidence>
<sequence length="62" mass="6520">MALAAATDTLKIGPGPKGFAANYAYEISKHRCYERETYGLVPAGGVLSVSLMCSGFNAFAKC</sequence>
<dbReference type="Gene3D" id="3.40.50.880">
    <property type="match status" value="1"/>
</dbReference>
<dbReference type="HOGENOM" id="CLU_2904963_0_0_1"/>
<reference evidence="1 2" key="1">
    <citation type="submission" date="2014-04" db="EMBL/GenBank/DDBJ databases">
        <authorList>
            <consortium name="DOE Joint Genome Institute"/>
            <person name="Kuo A."/>
            <person name="Tarkka M."/>
            <person name="Buscot F."/>
            <person name="Kohler A."/>
            <person name="Nagy L.G."/>
            <person name="Floudas D."/>
            <person name="Copeland A."/>
            <person name="Barry K.W."/>
            <person name="Cichocki N."/>
            <person name="Veneault-Fourrey C."/>
            <person name="LaButti K."/>
            <person name="Lindquist E.A."/>
            <person name="Lipzen A."/>
            <person name="Lundell T."/>
            <person name="Morin E."/>
            <person name="Murat C."/>
            <person name="Sun H."/>
            <person name="Tunlid A."/>
            <person name="Henrissat B."/>
            <person name="Grigoriev I.V."/>
            <person name="Hibbett D.S."/>
            <person name="Martin F."/>
            <person name="Nordberg H.P."/>
            <person name="Cantor M.N."/>
            <person name="Hua S.X."/>
        </authorList>
    </citation>
    <scope>NUCLEOTIDE SEQUENCE [LARGE SCALE GENOMIC DNA]</scope>
    <source>
        <strain evidence="1 2">F 1598</strain>
    </source>
</reference>
<dbReference type="InParanoid" id="A0A0C3BGS5"/>
<dbReference type="EMBL" id="KN832985">
    <property type="protein sequence ID" value="KIM85498.1"/>
    <property type="molecule type" value="Genomic_DNA"/>
</dbReference>
<proteinExistence type="predicted"/>
<dbReference type="Proteomes" id="UP000054166">
    <property type="component" value="Unassembled WGS sequence"/>
</dbReference>
<dbReference type="InterPro" id="IPR029062">
    <property type="entry name" value="Class_I_gatase-like"/>
</dbReference>